<name>A0A927GLD0_9BACT</name>
<evidence type="ECO:0000256" key="1">
    <source>
        <dbReference type="SAM" id="MobiDB-lite"/>
    </source>
</evidence>
<reference evidence="2" key="1">
    <citation type="submission" date="2020-09" db="EMBL/GenBank/DDBJ databases">
        <authorList>
            <person name="Kim M.K."/>
        </authorList>
    </citation>
    <scope>NUCLEOTIDE SEQUENCE</scope>
    <source>
        <strain evidence="2">BT664</strain>
    </source>
</reference>
<dbReference type="RefSeq" id="WP_191007205.1">
    <property type="nucleotide sequence ID" value="NZ_JACXAD010000036.1"/>
</dbReference>
<dbReference type="Proteomes" id="UP000612233">
    <property type="component" value="Unassembled WGS sequence"/>
</dbReference>
<dbReference type="EMBL" id="JACXAD010000036">
    <property type="protein sequence ID" value="MBD2770395.1"/>
    <property type="molecule type" value="Genomic_DNA"/>
</dbReference>
<evidence type="ECO:0000313" key="2">
    <source>
        <dbReference type="EMBL" id="MBD2770395.1"/>
    </source>
</evidence>
<dbReference type="AlphaFoldDB" id="A0A927GLD0"/>
<sequence>MKAFFRSCCRLTTGASFRLSTAAQSPAEWPTTKLAAGHSGGATHLAAAVQRALTTVRHRQQMERYGISYHKLNLARANTSPAATTGASPTPRPDTKRFKGRLLINNSTLG</sequence>
<proteinExistence type="predicted"/>
<accession>A0A927GLD0</accession>
<comment type="caution">
    <text evidence="2">The sequence shown here is derived from an EMBL/GenBank/DDBJ whole genome shotgun (WGS) entry which is preliminary data.</text>
</comment>
<gene>
    <name evidence="2" type="ORF">IC235_21120</name>
</gene>
<protein>
    <submittedName>
        <fullName evidence="2">Uncharacterized protein</fullName>
    </submittedName>
</protein>
<feature type="compositionally biased region" description="Low complexity" evidence="1">
    <location>
        <begin position="78"/>
        <end position="89"/>
    </location>
</feature>
<keyword evidence="3" id="KW-1185">Reference proteome</keyword>
<feature type="region of interest" description="Disordered" evidence="1">
    <location>
        <begin position="78"/>
        <end position="110"/>
    </location>
</feature>
<organism evidence="2 3">
    <name type="scientific">Hymenobacter montanus</name>
    <dbReference type="NCBI Taxonomy" id="2771359"/>
    <lineage>
        <taxon>Bacteria</taxon>
        <taxon>Pseudomonadati</taxon>
        <taxon>Bacteroidota</taxon>
        <taxon>Cytophagia</taxon>
        <taxon>Cytophagales</taxon>
        <taxon>Hymenobacteraceae</taxon>
        <taxon>Hymenobacter</taxon>
    </lineage>
</organism>
<evidence type="ECO:0000313" key="3">
    <source>
        <dbReference type="Proteomes" id="UP000612233"/>
    </source>
</evidence>